<keyword evidence="4" id="KW-0949">S-adenosyl-L-methionine</keyword>
<dbReference type="EMBL" id="JAQHRD010000004">
    <property type="protein sequence ID" value="KAJ6441506.1"/>
    <property type="molecule type" value="Genomic_DNA"/>
</dbReference>
<proteinExistence type="inferred from homology"/>
<dbReference type="SUPFAM" id="SSF53335">
    <property type="entry name" value="S-adenosyl-L-methionine-dependent methyltransferases"/>
    <property type="match status" value="1"/>
</dbReference>
<dbReference type="Gene3D" id="3.40.50.150">
    <property type="entry name" value="Vaccinia Virus protein VP39"/>
    <property type="match status" value="2"/>
</dbReference>
<evidence type="ECO:0000256" key="6">
    <source>
        <dbReference type="ARBA" id="ARBA00023453"/>
    </source>
</evidence>
<keyword evidence="8" id="KW-0547">Nucleotide-binding</keyword>
<dbReference type="GO" id="GO:0005524">
    <property type="term" value="F:ATP binding"/>
    <property type="evidence" value="ECO:0007669"/>
    <property type="project" value="UniProtKB-UniRule"/>
</dbReference>
<dbReference type="GO" id="GO:0008171">
    <property type="term" value="F:O-methyltransferase activity"/>
    <property type="evidence" value="ECO:0007669"/>
    <property type="project" value="InterPro"/>
</dbReference>
<evidence type="ECO:0000256" key="3">
    <source>
        <dbReference type="ARBA" id="ARBA00022679"/>
    </source>
</evidence>
<comment type="similarity">
    <text evidence="6">Belongs to the class I-like SAM-binding methyltransferase superfamily. Cation-dependent O-methyltransferase family.</text>
</comment>
<dbReference type="EC" id="2.1.1.6" evidence="1"/>
<evidence type="ECO:0000256" key="7">
    <source>
        <dbReference type="ARBA" id="ARBA00035112"/>
    </source>
</evidence>
<reference evidence="10" key="1">
    <citation type="submission" date="2023-01" db="EMBL/GenBank/DDBJ databases">
        <title>The growth and conidiation of Purpureocillium lavendulum are regulated by nitrogen source and histone H3K14 acetylation.</title>
        <authorList>
            <person name="Tang P."/>
            <person name="Han J."/>
            <person name="Zhang C."/>
            <person name="Tang P."/>
            <person name="Qi F."/>
            <person name="Zhang K."/>
            <person name="Liang L."/>
        </authorList>
    </citation>
    <scope>NUCLEOTIDE SEQUENCE</scope>
    <source>
        <strain evidence="10">YMF1.00683</strain>
    </source>
</reference>
<organism evidence="10 11">
    <name type="scientific">Purpureocillium lavendulum</name>
    <dbReference type="NCBI Taxonomy" id="1247861"/>
    <lineage>
        <taxon>Eukaryota</taxon>
        <taxon>Fungi</taxon>
        <taxon>Dikarya</taxon>
        <taxon>Ascomycota</taxon>
        <taxon>Pezizomycotina</taxon>
        <taxon>Sordariomycetes</taxon>
        <taxon>Hypocreomycetidae</taxon>
        <taxon>Hypocreales</taxon>
        <taxon>Ophiocordycipitaceae</taxon>
        <taxon>Purpureocillium</taxon>
    </lineage>
</organism>
<dbReference type="GO" id="GO:0006584">
    <property type="term" value="P:catecholamine metabolic process"/>
    <property type="evidence" value="ECO:0007669"/>
    <property type="project" value="UniProtKB-KW"/>
</dbReference>
<evidence type="ECO:0000313" key="11">
    <source>
        <dbReference type="Proteomes" id="UP001163105"/>
    </source>
</evidence>
<dbReference type="Pfam" id="PF01596">
    <property type="entry name" value="Methyltransf_3"/>
    <property type="match status" value="1"/>
</dbReference>
<dbReference type="InterPro" id="IPR000073">
    <property type="entry name" value="AB_hydrolase_1"/>
</dbReference>
<accession>A0AB34FT19</accession>
<sequence>MGAFDQSQAYAPQEEVFFDDGREVELLHYVYNRPDIEQLRGSPAHVLRAIDEFGRTRKYLMNVGEAKGSIITKLIADVRPQTMVELGGYVGNPEFAAVTSSLINLAGLQSMVQVVVGASDDSLRRLHAQGHLTTIDLLFLDHYKPAYTPDLKLCEQLGLVRPGSVLAADNVIKPGNPPYLEYVRSTVESKRQGIKRGDEGGEFDENCTKQYEKREGVETLSHSLQGDPSLVYQSELINSFEPTGVPAGELIELGTKARAIQLREKDIEVLHSKTKFIDLARSLGLLVPDTRTVTDKASLLEFFATRGGLVLRPGGAQYLVKPAGVDDVARFGMPILPLDSAEQTLEQINSIPFGRDVEFVVQEFIHGEEYCTHALVVRGRVRAFVACPSSGVLMHYAALKSESPLNKKMLHFTETVVASGGDMWTGHVSFDFLVKPSGHSQQQSTEDIEIFPIECNPRVHTAVVLLVTTAMASSMPYDTDRGDEEHILDLPNDRRLAFAHNGPPTSRTVVLFFSGLMSVGTARDVPQPCRELGVHWIAPTLPGMGNSSARASGDSYYVALARDISALLDHLYPGGDFDALYVAGGSYGTVQAQMIFGAPYDVFPAGRKIVGCMLLAGFSPFKYHVEHAKSLNWQTWFSVGPPSQLVPFHLLQRLTSTVLASKFKTLDGAKDFLNQTLFARMEPDERATFAAWLEKKGRTEQKFIETLANGAVKCCKTWDGFIEVSDVIHSDWGFDPAKLDEEHASKPVLVVGSEQDHVGGSTNDWLVANYRNAKLKMIPGGHISALFYMDEIWQAMIDTPANTVGEQTHLEIFPIQGPPHGIYTGEPRPEVDNAWRELLKYNNIRVSDAWVHRWGREHEAVKLPDGGYLGMLSVFHELHCISLTPEYYFPNATEKELATNREHNRKNITFYMGTFGLTGVKNIA</sequence>
<dbReference type="GO" id="GO:0046872">
    <property type="term" value="F:metal ion binding"/>
    <property type="evidence" value="ECO:0007669"/>
    <property type="project" value="InterPro"/>
</dbReference>
<dbReference type="PANTHER" id="PTHR43836:SF2">
    <property type="entry name" value="CATECHOL O-METHYLTRANSFERASE 1-RELATED"/>
    <property type="match status" value="1"/>
</dbReference>
<evidence type="ECO:0000256" key="4">
    <source>
        <dbReference type="ARBA" id="ARBA00022691"/>
    </source>
</evidence>
<dbReference type="Proteomes" id="UP001163105">
    <property type="component" value="Unassembled WGS sequence"/>
</dbReference>
<keyword evidence="3" id="KW-0808">Transferase</keyword>
<dbReference type="InterPro" id="IPR029058">
    <property type="entry name" value="AB_hydrolase_fold"/>
</dbReference>
<evidence type="ECO:0000313" key="10">
    <source>
        <dbReference type="EMBL" id="KAJ6441506.1"/>
    </source>
</evidence>
<dbReference type="Gene3D" id="3.40.50.1820">
    <property type="entry name" value="alpha/beta hydrolase"/>
    <property type="match status" value="1"/>
</dbReference>
<dbReference type="SUPFAM" id="SSF53474">
    <property type="entry name" value="alpha/beta-Hydrolases"/>
    <property type="match status" value="1"/>
</dbReference>
<name>A0AB34FT19_9HYPO</name>
<dbReference type="InterPro" id="IPR011761">
    <property type="entry name" value="ATP-grasp"/>
</dbReference>
<dbReference type="Pfam" id="PF11807">
    <property type="entry name" value="UstYa"/>
    <property type="match status" value="1"/>
</dbReference>
<dbReference type="PANTHER" id="PTHR43836">
    <property type="entry name" value="CATECHOL O-METHYLTRANSFERASE 1-RELATED"/>
    <property type="match status" value="1"/>
</dbReference>
<dbReference type="InterPro" id="IPR021765">
    <property type="entry name" value="UstYa-like"/>
</dbReference>
<dbReference type="GO" id="GO:0043386">
    <property type="term" value="P:mycotoxin biosynthetic process"/>
    <property type="evidence" value="ECO:0007669"/>
    <property type="project" value="InterPro"/>
</dbReference>
<dbReference type="InterPro" id="IPR029063">
    <property type="entry name" value="SAM-dependent_MTases_sf"/>
</dbReference>
<dbReference type="SUPFAM" id="SSF56059">
    <property type="entry name" value="Glutathione synthetase ATP-binding domain-like"/>
    <property type="match status" value="1"/>
</dbReference>
<evidence type="ECO:0000256" key="1">
    <source>
        <dbReference type="ARBA" id="ARBA00012880"/>
    </source>
</evidence>
<dbReference type="Gene3D" id="3.30.470.20">
    <property type="entry name" value="ATP-grasp fold, B domain"/>
    <property type="match status" value="1"/>
</dbReference>
<dbReference type="AlphaFoldDB" id="A0AB34FT19"/>
<evidence type="ECO:0000256" key="5">
    <source>
        <dbReference type="ARBA" id="ARBA00022939"/>
    </source>
</evidence>
<feature type="domain" description="ATP-grasp" evidence="9">
    <location>
        <begin position="277"/>
        <end position="488"/>
    </location>
</feature>
<dbReference type="PROSITE" id="PS50975">
    <property type="entry name" value="ATP_GRASP"/>
    <property type="match status" value="1"/>
</dbReference>
<evidence type="ECO:0000256" key="8">
    <source>
        <dbReference type="PROSITE-ProRule" id="PRU00409"/>
    </source>
</evidence>
<dbReference type="GO" id="GO:0032259">
    <property type="term" value="P:methylation"/>
    <property type="evidence" value="ECO:0007669"/>
    <property type="project" value="UniProtKB-KW"/>
</dbReference>
<dbReference type="InterPro" id="IPR002935">
    <property type="entry name" value="SAM_O-MeTrfase"/>
</dbReference>
<comment type="similarity">
    <text evidence="7">Belongs to the ustYa family.</text>
</comment>
<dbReference type="PROSITE" id="PS51682">
    <property type="entry name" value="SAM_OMT_I"/>
    <property type="match status" value="1"/>
</dbReference>
<keyword evidence="5" id="KW-0128">Catecholamine metabolism</keyword>
<protein>
    <recommendedName>
        <fullName evidence="1">catechol O-methyltransferase</fullName>
        <ecNumber evidence="1">2.1.1.6</ecNumber>
    </recommendedName>
</protein>
<keyword evidence="8" id="KW-0067">ATP-binding</keyword>
<keyword evidence="2" id="KW-0489">Methyltransferase</keyword>
<gene>
    <name evidence="10" type="ORF">O9K51_05057</name>
</gene>
<evidence type="ECO:0000259" key="9">
    <source>
        <dbReference type="PROSITE" id="PS50975"/>
    </source>
</evidence>
<evidence type="ECO:0000256" key="2">
    <source>
        <dbReference type="ARBA" id="ARBA00022603"/>
    </source>
</evidence>
<comment type="caution">
    <text evidence="10">The sequence shown here is derived from an EMBL/GenBank/DDBJ whole genome shotgun (WGS) entry which is preliminary data.</text>
</comment>
<dbReference type="Pfam" id="PF12697">
    <property type="entry name" value="Abhydrolase_6"/>
    <property type="match status" value="1"/>
</dbReference>
<keyword evidence="11" id="KW-1185">Reference proteome</keyword>